<reference evidence="1 2" key="1">
    <citation type="submission" date="2020-05" db="EMBL/GenBank/DDBJ databases">
        <title>Genomic Encyclopedia of Type Strains, Phase IV (KMG-V): Genome sequencing to study the core and pangenomes of soil and plant-associated prokaryotes.</title>
        <authorList>
            <person name="Whitman W."/>
        </authorList>
    </citation>
    <scope>NUCLEOTIDE SEQUENCE [LARGE SCALE GENOMIC DNA]</scope>
    <source>
        <strain evidence="1 2">C29</strain>
    </source>
</reference>
<accession>A0ABX2G1W1</accession>
<dbReference type="Proteomes" id="UP001516061">
    <property type="component" value="Unassembled WGS sequence"/>
</dbReference>
<sequence length="385" mass="42358">MSWVPEAVRRYAAATWTPPFEAELPSDRARFLAGVSPWRAARRRLMRELSLVLHGQRALQRLRIDPGVRRVLWIHQGTPQVGDSLMDLAARQLLADRFERLDLLTEAHLLPLYQADRLFTAVAARPQDLPGGYDLILLHSASSRGTRDKFRFFRDVPFVHLHGVYTGPEFNRTLFGFHRVAALLAQAPAEAEIRARARTVMWHSAQDEAAIEAAELPAGPLLAVAVGGVRDWRTCSRWGEVLERLARRPQGCPPVVLVGAANGLEMRDRLVAALPGVRFVDRVDRHSLPEVHALLQRCALVLAADGGLLHVAQSADVPVLGLFAGIIDPAFRVTAANRTRWLHGPERVDDIDPDRVAALAGEMLAETGADVAQGGAPASMPSRRA</sequence>
<gene>
    <name evidence="1" type="ORF">HNQ01_002018</name>
</gene>
<dbReference type="EMBL" id="JABSNM010000007">
    <property type="protein sequence ID" value="NRT56282.1"/>
    <property type="molecule type" value="Genomic_DNA"/>
</dbReference>
<protein>
    <submittedName>
        <fullName evidence="1">Heptosyltransferase-2</fullName>
        <ecNumber evidence="1">2.4.-.-</ecNumber>
    </submittedName>
</protein>
<dbReference type="GO" id="GO:0016757">
    <property type="term" value="F:glycosyltransferase activity"/>
    <property type="evidence" value="ECO:0007669"/>
    <property type="project" value="UniProtKB-KW"/>
</dbReference>
<dbReference type="Gene3D" id="3.40.50.2000">
    <property type="entry name" value="Glycogen Phosphorylase B"/>
    <property type="match status" value="1"/>
</dbReference>
<evidence type="ECO:0000313" key="2">
    <source>
        <dbReference type="Proteomes" id="UP001516061"/>
    </source>
</evidence>
<comment type="caution">
    <text evidence="1">The sequence shown here is derived from an EMBL/GenBank/DDBJ whole genome shotgun (WGS) entry which is preliminary data.</text>
</comment>
<dbReference type="SUPFAM" id="SSF53756">
    <property type="entry name" value="UDP-Glycosyltransferase/glycogen phosphorylase"/>
    <property type="match status" value="1"/>
</dbReference>
<dbReference type="RefSeq" id="WP_173805247.1">
    <property type="nucleotide sequence ID" value="NZ_JABSNM010000007.1"/>
</dbReference>
<keyword evidence="2" id="KW-1185">Reference proteome</keyword>
<name>A0ABX2G1W1_9BURK</name>
<proteinExistence type="predicted"/>
<dbReference type="Pfam" id="PF01075">
    <property type="entry name" value="Glyco_transf_9"/>
    <property type="match status" value="1"/>
</dbReference>
<keyword evidence="1" id="KW-0328">Glycosyltransferase</keyword>
<evidence type="ECO:0000313" key="1">
    <source>
        <dbReference type="EMBL" id="NRT56282.1"/>
    </source>
</evidence>
<dbReference type="EC" id="2.4.-.-" evidence="1"/>
<keyword evidence="1" id="KW-0808">Transferase</keyword>
<organism evidence="1 2">
    <name type="scientific">Sphaerotilus uruguayifluvii</name>
    <dbReference type="NCBI Taxonomy" id="2735897"/>
    <lineage>
        <taxon>Bacteria</taxon>
        <taxon>Pseudomonadati</taxon>
        <taxon>Pseudomonadota</taxon>
        <taxon>Betaproteobacteria</taxon>
        <taxon>Burkholderiales</taxon>
        <taxon>Sphaerotilaceae</taxon>
        <taxon>Sphaerotilus</taxon>
    </lineage>
</organism>
<dbReference type="InterPro" id="IPR002201">
    <property type="entry name" value="Glyco_trans_9"/>
</dbReference>